<dbReference type="AlphaFoldDB" id="A0AA37UCT7"/>
<dbReference type="InterPro" id="IPR044152">
    <property type="entry name" value="YqjM-like"/>
</dbReference>
<evidence type="ECO:0000259" key="7">
    <source>
        <dbReference type="Pfam" id="PF00724"/>
    </source>
</evidence>
<proteinExistence type="predicted"/>
<feature type="domain" description="NADH:flavin oxidoreductase/NADH oxidase N-terminal" evidence="7">
    <location>
        <begin position="7"/>
        <end position="201"/>
    </location>
</feature>
<dbReference type="Gene3D" id="3.20.20.70">
    <property type="entry name" value="Aldolase class I"/>
    <property type="match status" value="1"/>
</dbReference>
<evidence type="ECO:0000256" key="5">
    <source>
        <dbReference type="ARBA" id="ARBA00023002"/>
    </source>
</evidence>
<keyword evidence="5" id="KW-0560">Oxidoreductase</keyword>
<reference evidence="8 9" key="1">
    <citation type="journal article" date="2014" name="Int. J. Syst. Evol. Microbiol.">
        <title>Complete genome sequence of Corynebacterium casei LMG S-19264T (=DSM 44701T), isolated from a smear-ripened cheese.</title>
        <authorList>
            <consortium name="US DOE Joint Genome Institute (JGI-PGF)"/>
            <person name="Walter F."/>
            <person name="Albersmeier A."/>
            <person name="Kalinowski J."/>
            <person name="Ruckert C."/>
        </authorList>
    </citation>
    <scope>NUCLEOTIDE SEQUENCE [LARGE SCALE GENOMIC DNA]</scope>
    <source>
        <strain evidence="8 9">NBRC 112289</strain>
    </source>
</reference>
<keyword evidence="2" id="KW-0285">Flavoprotein</keyword>
<evidence type="ECO:0000313" key="8">
    <source>
        <dbReference type="EMBL" id="GMA26978.1"/>
    </source>
</evidence>
<sequence>MATTMTSLFAPIRLRGLELANRLWAPPMCQYSAGPDGVPTDWHLVHLGGLATGGAGLVIAEATAVSPEGRISPADVGLWRGEQVAAWRRITAFAHTQGASIAVQLAHAGRKASTAPPHLGRGSVPHEDGGWPTVAPSPLAFGRYDAPDALDEAGIRSVVDDFARAARHAVDAGFDAVEVHAAHGYLLHQFLSPARTTARTDGAAPSRRAPA</sequence>
<dbReference type="InterPro" id="IPR001155">
    <property type="entry name" value="OxRdtase_FMN_N"/>
</dbReference>
<dbReference type="Pfam" id="PF00724">
    <property type="entry name" value="Oxidored_FMN"/>
    <property type="match status" value="1"/>
</dbReference>
<accession>A0AA37UCT7</accession>
<dbReference type="GO" id="GO:0003959">
    <property type="term" value="F:NADPH dehydrogenase activity"/>
    <property type="evidence" value="ECO:0007669"/>
    <property type="project" value="InterPro"/>
</dbReference>
<keyword evidence="9" id="KW-1185">Reference proteome</keyword>
<feature type="region of interest" description="Disordered" evidence="6">
    <location>
        <begin position="112"/>
        <end position="131"/>
    </location>
</feature>
<evidence type="ECO:0000256" key="2">
    <source>
        <dbReference type="ARBA" id="ARBA00022630"/>
    </source>
</evidence>
<gene>
    <name evidence="8" type="ORF">GCM10025874_02310</name>
</gene>
<dbReference type="SUPFAM" id="SSF51395">
    <property type="entry name" value="FMN-linked oxidoreductases"/>
    <property type="match status" value="1"/>
</dbReference>
<evidence type="ECO:0000313" key="9">
    <source>
        <dbReference type="Proteomes" id="UP001157160"/>
    </source>
</evidence>
<evidence type="ECO:0000256" key="6">
    <source>
        <dbReference type="SAM" id="MobiDB-lite"/>
    </source>
</evidence>
<keyword evidence="3" id="KW-0288">FMN</keyword>
<evidence type="ECO:0000256" key="3">
    <source>
        <dbReference type="ARBA" id="ARBA00022643"/>
    </source>
</evidence>
<dbReference type="GO" id="GO:0010181">
    <property type="term" value="F:FMN binding"/>
    <property type="evidence" value="ECO:0007669"/>
    <property type="project" value="InterPro"/>
</dbReference>
<dbReference type="GO" id="GO:0050661">
    <property type="term" value="F:NADP binding"/>
    <property type="evidence" value="ECO:0007669"/>
    <property type="project" value="InterPro"/>
</dbReference>
<dbReference type="EMBL" id="BSUL01000001">
    <property type="protein sequence ID" value="GMA26978.1"/>
    <property type="molecule type" value="Genomic_DNA"/>
</dbReference>
<dbReference type="PANTHER" id="PTHR43303:SF4">
    <property type="entry name" value="NADPH DEHYDROGENASE C23G7.10C-RELATED"/>
    <property type="match status" value="1"/>
</dbReference>
<name>A0AA37UCT7_9MICO</name>
<dbReference type="Proteomes" id="UP001157160">
    <property type="component" value="Unassembled WGS sequence"/>
</dbReference>
<dbReference type="PANTHER" id="PTHR43303">
    <property type="entry name" value="NADPH DEHYDROGENASE C23G7.10C-RELATED"/>
    <property type="match status" value="1"/>
</dbReference>
<evidence type="ECO:0000256" key="4">
    <source>
        <dbReference type="ARBA" id="ARBA00022857"/>
    </source>
</evidence>
<comment type="caution">
    <text evidence="8">The sequence shown here is derived from an EMBL/GenBank/DDBJ whole genome shotgun (WGS) entry which is preliminary data.</text>
</comment>
<dbReference type="InterPro" id="IPR013785">
    <property type="entry name" value="Aldolase_TIM"/>
</dbReference>
<protein>
    <recommendedName>
        <fullName evidence="7">NADH:flavin oxidoreductase/NADH oxidase N-terminal domain-containing protein</fullName>
    </recommendedName>
</protein>
<evidence type="ECO:0000256" key="1">
    <source>
        <dbReference type="ARBA" id="ARBA00001917"/>
    </source>
</evidence>
<keyword evidence="4" id="KW-0521">NADP</keyword>
<organism evidence="8 9">
    <name type="scientific">Arenivirga flava</name>
    <dbReference type="NCBI Taxonomy" id="1930060"/>
    <lineage>
        <taxon>Bacteria</taxon>
        <taxon>Bacillati</taxon>
        <taxon>Actinomycetota</taxon>
        <taxon>Actinomycetes</taxon>
        <taxon>Micrococcales</taxon>
        <taxon>Microbacteriaceae</taxon>
        <taxon>Arenivirga</taxon>
    </lineage>
</organism>
<comment type="cofactor">
    <cofactor evidence="1">
        <name>FMN</name>
        <dbReference type="ChEBI" id="CHEBI:58210"/>
    </cofactor>
</comment>